<reference evidence="2" key="1">
    <citation type="submission" date="2020-04" db="EMBL/GenBank/DDBJ databases">
        <authorList>
            <person name="Beauchamp P."/>
            <person name="Lattanzi R."/>
            <person name="Bidaburu M."/>
            <person name="Columbini C."/>
            <person name="Evard R."/>
            <person name="Fitzgerald S."/>
            <person name="Lopez A.J."/>
            <person name="Braley A."/>
            <person name="Ettinger A.-S.H."/>
            <person name="Anders K.R."/>
            <person name="Garlena R.A."/>
            <person name="Russell D.A."/>
            <person name="Pope W.H."/>
            <person name="Jacobs-Sera D."/>
            <person name="Hatfull G.F."/>
        </authorList>
    </citation>
    <scope>NUCLEOTIDE SEQUENCE [LARGE SCALE GENOMIC DNA]</scope>
</reference>
<evidence type="ECO:0000313" key="2">
    <source>
        <dbReference type="Proteomes" id="UP000501459"/>
    </source>
</evidence>
<dbReference type="GeneID" id="60324947"/>
<dbReference type="KEGG" id="vg:60324947"/>
<accession>A0A6M3SWM4</accession>
<dbReference type="Proteomes" id="UP000501459">
    <property type="component" value="Segment"/>
</dbReference>
<dbReference type="RefSeq" id="YP_009953474.1">
    <property type="nucleotide sequence ID" value="NC_051622.1"/>
</dbReference>
<proteinExistence type="predicted"/>
<name>A0A6M3SWM4_9CAUD</name>
<dbReference type="EMBL" id="MT310859">
    <property type="protein sequence ID" value="QJD50383.1"/>
    <property type="molecule type" value="Genomic_DNA"/>
</dbReference>
<keyword evidence="2" id="KW-1185">Reference proteome</keyword>
<sequence>MTCTCRGRNGYSDVCTVHGVAARFPAQVQADGRAWYRPVRDAGMDLSQWGWTSDPRQAHPAYRALYDAQTGGLHPEGLCGGDCSGCVGEGEGGPHVVEHAPTGQRARCGGPGACSLCTLRVETAAVVVGNDVERIPQAADLLTLLDESTGLW</sequence>
<organism evidence="1 2">
    <name type="scientific">Mycobacterium phage MarkPhew</name>
    <dbReference type="NCBI Taxonomy" id="2725625"/>
    <lineage>
        <taxon>Viruses</taxon>
        <taxon>Duplodnaviria</taxon>
        <taxon>Heunggongvirae</taxon>
        <taxon>Uroviricota</taxon>
        <taxon>Caudoviricetes</taxon>
        <taxon>Weiservirinae</taxon>
        <taxon>Anayavirus</taxon>
        <taxon>Anayavirus markphew</taxon>
    </lineage>
</organism>
<evidence type="ECO:0000313" key="1">
    <source>
        <dbReference type="EMBL" id="QJD50383.1"/>
    </source>
</evidence>
<protein>
    <submittedName>
        <fullName evidence="1">Uncharacterized protein</fullName>
    </submittedName>
</protein>
<gene>
    <name evidence="1" type="primary">83</name>
    <name evidence="1" type="ORF">SEA_MARKPHEW_83</name>
</gene>